<gene>
    <name evidence="2" type="ORF">DY000_02013841</name>
</gene>
<name>A0ABQ7D3I6_BRACR</name>
<keyword evidence="1" id="KW-0812">Transmembrane</keyword>
<accession>A0ABQ7D3I6</accession>
<reference evidence="2 3" key="1">
    <citation type="journal article" date="2020" name="BMC Genomics">
        <title>Intraspecific diversification of the crop wild relative Brassica cretica Lam. using demographic model selection.</title>
        <authorList>
            <person name="Kioukis A."/>
            <person name="Michalopoulou V.A."/>
            <person name="Briers L."/>
            <person name="Pirintsos S."/>
            <person name="Studholme D.J."/>
            <person name="Pavlidis P."/>
            <person name="Sarris P.F."/>
        </authorList>
    </citation>
    <scope>NUCLEOTIDE SEQUENCE [LARGE SCALE GENOMIC DNA]</scope>
    <source>
        <strain evidence="3">cv. PFS-1207/04</strain>
    </source>
</reference>
<evidence type="ECO:0000313" key="3">
    <source>
        <dbReference type="Proteomes" id="UP000266723"/>
    </source>
</evidence>
<keyword evidence="1" id="KW-1133">Transmembrane helix</keyword>
<evidence type="ECO:0000313" key="2">
    <source>
        <dbReference type="EMBL" id="KAF3565564.1"/>
    </source>
</evidence>
<keyword evidence="3" id="KW-1185">Reference proteome</keyword>
<comment type="caution">
    <text evidence="2">The sequence shown here is derived from an EMBL/GenBank/DDBJ whole genome shotgun (WGS) entry which is preliminary data.</text>
</comment>
<organism evidence="2 3">
    <name type="scientific">Brassica cretica</name>
    <name type="common">Mustard</name>
    <dbReference type="NCBI Taxonomy" id="69181"/>
    <lineage>
        <taxon>Eukaryota</taxon>
        <taxon>Viridiplantae</taxon>
        <taxon>Streptophyta</taxon>
        <taxon>Embryophyta</taxon>
        <taxon>Tracheophyta</taxon>
        <taxon>Spermatophyta</taxon>
        <taxon>Magnoliopsida</taxon>
        <taxon>eudicotyledons</taxon>
        <taxon>Gunneridae</taxon>
        <taxon>Pentapetalae</taxon>
        <taxon>rosids</taxon>
        <taxon>malvids</taxon>
        <taxon>Brassicales</taxon>
        <taxon>Brassicaceae</taxon>
        <taxon>Brassiceae</taxon>
        <taxon>Brassica</taxon>
    </lineage>
</organism>
<feature type="transmembrane region" description="Helical" evidence="1">
    <location>
        <begin position="54"/>
        <end position="72"/>
    </location>
</feature>
<protein>
    <submittedName>
        <fullName evidence="2">Uncharacterized protein</fullName>
    </submittedName>
</protein>
<keyword evidence="1" id="KW-0472">Membrane</keyword>
<feature type="transmembrane region" description="Helical" evidence="1">
    <location>
        <begin position="12"/>
        <end position="33"/>
    </location>
</feature>
<sequence>MKVLDAGKRISFSIPLAYAWSCLHLVVVGFLCLKNRGFSSRSNESPRKASAQLICVRLSTPMVMLELILTIGDKQKMLRRCRETDFVLDSFGLCLIRQDFQVVGFLCLKNRGFSSRSNESPRKASAQLICVRLSTPMVMLELILTIGDKQKMLRRDVSCGGEKKKSNRRSPMCDSITEDVAHLRPKEVEYTCHSIVCPYPFVLSLVMGLL</sequence>
<evidence type="ECO:0000256" key="1">
    <source>
        <dbReference type="SAM" id="Phobius"/>
    </source>
</evidence>
<dbReference type="EMBL" id="QGKV02000759">
    <property type="protein sequence ID" value="KAF3565564.1"/>
    <property type="molecule type" value="Genomic_DNA"/>
</dbReference>
<proteinExistence type="predicted"/>
<dbReference type="Proteomes" id="UP000266723">
    <property type="component" value="Unassembled WGS sequence"/>
</dbReference>